<evidence type="ECO:0000313" key="3">
    <source>
        <dbReference type="EMBL" id="KAJ8332100.1"/>
    </source>
</evidence>
<feature type="region of interest" description="Disordered" evidence="2">
    <location>
        <begin position="1"/>
        <end position="65"/>
    </location>
</feature>
<evidence type="ECO:0008006" key="5">
    <source>
        <dbReference type="Google" id="ProtNLM"/>
    </source>
</evidence>
<dbReference type="PANTHER" id="PTHR16275:SF8">
    <property type="entry name" value="COILED-COIL DOMAIN-CONTAINING PROTEIN 40"/>
    <property type="match status" value="1"/>
</dbReference>
<keyword evidence="4" id="KW-1185">Reference proteome</keyword>
<dbReference type="GO" id="GO:0060287">
    <property type="term" value="P:epithelial cilium movement involved in determination of left/right asymmetry"/>
    <property type="evidence" value="ECO:0007669"/>
    <property type="project" value="TreeGrafter"/>
</dbReference>
<dbReference type="GO" id="GO:0035082">
    <property type="term" value="P:axoneme assembly"/>
    <property type="evidence" value="ECO:0007669"/>
    <property type="project" value="InterPro"/>
</dbReference>
<dbReference type="Proteomes" id="UP001152622">
    <property type="component" value="Unassembled WGS sequence"/>
</dbReference>
<feature type="compositionally biased region" description="Basic and acidic residues" evidence="2">
    <location>
        <begin position="1"/>
        <end position="10"/>
    </location>
</feature>
<name>A0A9Q1I9C0_SYNKA</name>
<dbReference type="InterPro" id="IPR037386">
    <property type="entry name" value="CCDC40"/>
</dbReference>
<feature type="compositionally biased region" description="Polar residues" evidence="2">
    <location>
        <begin position="164"/>
        <end position="175"/>
    </location>
</feature>
<evidence type="ECO:0000256" key="2">
    <source>
        <dbReference type="SAM" id="MobiDB-lite"/>
    </source>
</evidence>
<organism evidence="3 4">
    <name type="scientific">Synaphobranchus kaupii</name>
    <name type="common">Kaup's arrowtooth eel</name>
    <dbReference type="NCBI Taxonomy" id="118154"/>
    <lineage>
        <taxon>Eukaryota</taxon>
        <taxon>Metazoa</taxon>
        <taxon>Chordata</taxon>
        <taxon>Craniata</taxon>
        <taxon>Vertebrata</taxon>
        <taxon>Euteleostomi</taxon>
        <taxon>Actinopterygii</taxon>
        <taxon>Neopterygii</taxon>
        <taxon>Teleostei</taxon>
        <taxon>Anguilliformes</taxon>
        <taxon>Synaphobranchidae</taxon>
        <taxon>Synaphobranchus</taxon>
    </lineage>
</organism>
<feature type="region of interest" description="Disordered" evidence="2">
    <location>
        <begin position="160"/>
        <end position="183"/>
    </location>
</feature>
<accession>A0A9Q1I9C0</accession>
<protein>
    <recommendedName>
        <fullName evidence="5">Coiled-coil domain-containing protein 40</fullName>
    </recommendedName>
</protein>
<dbReference type="GO" id="GO:0005737">
    <property type="term" value="C:cytoplasm"/>
    <property type="evidence" value="ECO:0007669"/>
    <property type="project" value="TreeGrafter"/>
</dbReference>
<comment type="caution">
    <text evidence="3">The sequence shown here is derived from an EMBL/GenBank/DDBJ whole genome shotgun (WGS) entry which is preliminary data.</text>
</comment>
<dbReference type="AlphaFoldDB" id="A0A9Q1I9C0"/>
<reference evidence="3" key="1">
    <citation type="journal article" date="2023" name="Science">
        <title>Genome structures resolve the early diversification of teleost fishes.</title>
        <authorList>
            <person name="Parey E."/>
            <person name="Louis A."/>
            <person name="Montfort J."/>
            <person name="Bouchez O."/>
            <person name="Roques C."/>
            <person name="Iampietro C."/>
            <person name="Lluch J."/>
            <person name="Castinel A."/>
            <person name="Donnadieu C."/>
            <person name="Desvignes T."/>
            <person name="Floi Bucao C."/>
            <person name="Jouanno E."/>
            <person name="Wen M."/>
            <person name="Mejri S."/>
            <person name="Dirks R."/>
            <person name="Jansen H."/>
            <person name="Henkel C."/>
            <person name="Chen W.J."/>
            <person name="Zahm M."/>
            <person name="Cabau C."/>
            <person name="Klopp C."/>
            <person name="Thompson A.W."/>
            <person name="Robinson-Rechavi M."/>
            <person name="Braasch I."/>
            <person name="Lecointre G."/>
            <person name="Bobe J."/>
            <person name="Postlethwait J.H."/>
            <person name="Berthelot C."/>
            <person name="Roest Crollius H."/>
            <person name="Guiguen Y."/>
        </authorList>
    </citation>
    <scope>NUCLEOTIDE SEQUENCE</scope>
    <source>
        <strain evidence="3">WJC10195</strain>
    </source>
</reference>
<keyword evidence="1" id="KW-0175">Coiled coil</keyword>
<evidence type="ECO:0000313" key="4">
    <source>
        <dbReference type="Proteomes" id="UP001152622"/>
    </source>
</evidence>
<dbReference type="GO" id="GO:0005929">
    <property type="term" value="C:cilium"/>
    <property type="evidence" value="ECO:0007669"/>
    <property type="project" value="TreeGrafter"/>
</dbReference>
<feature type="compositionally biased region" description="Polar residues" evidence="2">
    <location>
        <begin position="47"/>
        <end position="58"/>
    </location>
</feature>
<gene>
    <name evidence="3" type="ORF">SKAU_G00429100</name>
</gene>
<dbReference type="GO" id="GO:0001947">
    <property type="term" value="P:heart looping"/>
    <property type="evidence" value="ECO:0007669"/>
    <property type="project" value="TreeGrafter"/>
</dbReference>
<proteinExistence type="predicted"/>
<evidence type="ECO:0000256" key="1">
    <source>
        <dbReference type="SAM" id="Coils"/>
    </source>
</evidence>
<dbReference type="PANTHER" id="PTHR16275">
    <property type="entry name" value="COILED-COIL DOMAIN-CONTAINING PROTEIN 40"/>
    <property type="match status" value="1"/>
</dbReference>
<dbReference type="OrthoDB" id="188741at2759"/>
<dbReference type="GO" id="GO:0005576">
    <property type="term" value="C:extracellular region"/>
    <property type="evidence" value="ECO:0007669"/>
    <property type="project" value="GOC"/>
</dbReference>
<sequence>MDDTDRHNETDPSGAGLEAELPAENAEQDPADGETGQNGEAAEDTGNGESEQGVTQQMDEIVEDAAAVAVAEARDGAVGERRDEAVGDMEEELLVLDPEHPLMKGFQASLKTHLEKQLERLENELRELRSMERAEGDGCVELGSALYKVQEELGRVDTRLKGQNKANTSASSQRQKAQERLDSVRRQYRTSVARNNQQRTQVSQIQAEVDDMALRLLYLHGASEDMCSDLATTQTCTRKAQVEKNHAAQQKNMQDLYVDRLSQKLQRLMEEAALYEAQATAQAMEAQVAQEGLSEAQMELDALLVEQKQLLQQWNSSLLGVRRRDEAYNTMQEALRAARDQARALDTEIEGFRKSIGQEEERNEQLTVALNSARLDCGTSRKLIARNKAQEEALLGQHATYARTLQETERMLEEVTADCAVRRGEAAALRAQMDREAGVRRDLEERIMGKMQEQLSHGQAAKCSRQQVEKIAAQKKERELQVACWRTASLR</sequence>
<dbReference type="EMBL" id="JAINUF010000044">
    <property type="protein sequence ID" value="KAJ8332100.1"/>
    <property type="molecule type" value="Genomic_DNA"/>
</dbReference>
<feature type="coiled-coil region" evidence="1">
    <location>
        <begin position="258"/>
        <end position="376"/>
    </location>
</feature>